<accession>A0ABR1HR95</accession>
<keyword evidence="6" id="KW-1185">Reference proteome</keyword>
<evidence type="ECO:0000313" key="6">
    <source>
        <dbReference type="Proteomes" id="UP001498421"/>
    </source>
</evidence>
<feature type="region of interest" description="Disordered" evidence="4">
    <location>
        <begin position="291"/>
        <end position="317"/>
    </location>
</feature>
<feature type="repeat" description="ANK" evidence="3">
    <location>
        <begin position="230"/>
        <end position="262"/>
    </location>
</feature>
<dbReference type="Pfam" id="PF12796">
    <property type="entry name" value="Ank_2"/>
    <property type="match status" value="1"/>
</dbReference>
<keyword evidence="2 3" id="KW-0040">ANK repeat</keyword>
<dbReference type="InterPro" id="IPR002110">
    <property type="entry name" value="Ankyrin_rpt"/>
</dbReference>
<dbReference type="Gene3D" id="1.25.40.20">
    <property type="entry name" value="Ankyrin repeat-containing domain"/>
    <property type="match status" value="1"/>
</dbReference>
<protein>
    <submittedName>
        <fullName evidence="5">Uncharacterized protein</fullName>
    </submittedName>
</protein>
<dbReference type="Proteomes" id="UP001498421">
    <property type="component" value="Unassembled WGS sequence"/>
</dbReference>
<feature type="compositionally biased region" description="Polar residues" evidence="4">
    <location>
        <begin position="88"/>
        <end position="113"/>
    </location>
</feature>
<evidence type="ECO:0000256" key="4">
    <source>
        <dbReference type="SAM" id="MobiDB-lite"/>
    </source>
</evidence>
<feature type="region of interest" description="Disordered" evidence="4">
    <location>
        <begin position="86"/>
        <end position="144"/>
    </location>
</feature>
<dbReference type="SMART" id="SM00248">
    <property type="entry name" value="ANK"/>
    <property type="match status" value="3"/>
</dbReference>
<feature type="compositionally biased region" description="Basic and acidic residues" evidence="4">
    <location>
        <begin position="10"/>
        <end position="23"/>
    </location>
</feature>
<dbReference type="PANTHER" id="PTHR24124:SF14">
    <property type="entry name" value="CHROMOSOME UNDETERMINED SCAFFOLD_25, WHOLE GENOME SHOTGUN SEQUENCE"/>
    <property type="match status" value="1"/>
</dbReference>
<name>A0ABR1HR95_9HYPO</name>
<dbReference type="EMBL" id="JAZAVK010000102">
    <property type="protein sequence ID" value="KAK7423076.1"/>
    <property type="molecule type" value="Genomic_DNA"/>
</dbReference>
<dbReference type="PROSITE" id="PS50088">
    <property type="entry name" value="ANK_REPEAT"/>
    <property type="match status" value="2"/>
</dbReference>
<dbReference type="PROSITE" id="PS50297">
    <property type="entry name" value="ANK_REP_REGION"/>
    <property type="match status" value="1"/>
</dbReference>
<keyword evidence="1" id="KW-0677">Repeat</keyword>
<dbReference type="SUPFAM" id="SSF48403">
    <property type="entry name" value="Ankyrin repeat"/>
    <property type="match status" value="1"/>
</dbReference>
<proteinExistence type="predicted"/>
<feature type="region of interest" description="Disordered" evidence="4">
    <location>
        <begin position="1"/>
        <end position="26"/>
    </location>
</feature>
<feature type="compositionally biased region" description="Basic and acidic residues" evidence="4">
    <location>
        <begin position="291"/>
        <end position="309"/>
    </location>
</feature>
<feature type="compositionally biased region" description="Low complexity" evidence="4">
    <location>
        <begin position="130"/>
        <end position="144"/>
    </location>
</feature>
<organism evidence="5 6">
    <name type="scientific">Neonectria magnoliae</name>
    <dbReference type="NCBI Taxonomy" id="2732573"/>
    <lineage>
        <taxon>Eukaryota</taxon>
        <taxon>Fungi</taxon>
        <taxon>Dikarya</taxon>
        <taxon>Ascomycota</taxon>
        <taxon>Pezizomycotina</taxon>
        <taxon>Sordariomycetes</taxon>
        <taxon>Hypocreomycetidae</taxon>
        <taxon>Hypocreales</taxon>
        <taxon>Nectriaceae</taxon>
        <taxon>Neonectria</taxon>
    </lineage>
</organism>
<evidence type="ECO:0000256" key="2">
    <source>
        <dbReference type="ARBA" id="ARBA00023043"/>
    </source>
</evidence>
<evidence type="ECO:0000313" key="5">
    <source>
        <dbReference type="EMBL" id="KAK7423076.1"/>
    </source>
</evidence>
<feature type="repeat" description="ANK" evidence="3">
    <location>
        <begin position="197"/>
        <end position="229"/>
    </location>
</feature>
<sequence length="333" mass="35385">MFASGASRSLEADGSKSECRESSQQDVFFEAGTGTLSPDNAMASINYLDTLQLDQNDWIGIGYDSPPNALQSPAVSPTMANDAFNDSAVISTSPPSQSVLPNARLTRSQTLRLASSRGENNRDAEADNVLEPFSGSPSSLSSLRYQPSTRCSFASSSSTLKDKTSLSASRKTLTQGTAAELTACDSRAGGGGGGEWSHKNPLLTAVMLGNLEVARLLLGSSAKLDDPDHSGNTNLHHAVQRGEVSMASALLELGADVTTTNSDSKGLLHTAVQNNDLEMVRMLLEWCDAHSQRKEQPSASASKREEKQGNEGGNSTLIQRCINARDEVIDQMM</sequence>
<dbReference type="PANTHER" id="PTHR24124">
    <property type="entry name" value="ANKYRIN REPEAT FAMILY A"/>
    <property type="match status" value="1"/>
</dbReference>
<comment type="caution">
    <text evidence="5">The sequence shown here is derived from an EMBL/GenBank/DDBJ whole genome shotgun (WGS) entry which is preliminary data.</text>
</comment>
<dbReference type="InterPro" id="IPR036770">
    <property type="entry name" value="Ankyrin_rpt-contain_sf"/>
</dbReference>
<evidence type="ECO:0000256" key="1">
    <source>
        <dbReference type="ARBA" id="ARBA00022737"/>
    </source>
</evidence>
<evidence type="ECO:0000256" key="3">
    <source>
        <dbReference type="PROSITE-ProRule" id="PRU00023"/>
    </source>
</evidence>
<gene>
    <name evidence="5" type="ORF">QQZ08_009243</name>
</gene>
<reference evidence="5 6" key="1">
    <citation type="journal article" date="2025" name="Microbiol. Resour. Announc.">
        <title>Draft genome sequences for Neonectria magnoliae and Neonectria punicea, canker pathogens of Liriodendron tulipifera and Acer saccharum in West Virginia.</title>
        <authorList>
            <person name="Petronek H.M."/>
            <person name="Kasson M.T."/>
            <person name="Metheny A.M."/>
            <person name="Stauder C.M."/>
            <person name="Lovett B."/>
            <person name="Lynch S.C."/>
            <person name="Garnas J.R."/>
            <person name="Kasson L.R."/>
            <person name="Stajich J.E."/>
        </authorList>
    </citation>
    <scope>NUCLEOTIDE SEQUENCE [LARGE SCALE GENOMIC DNA]</scope>
    <source>
        <strain evidence="5 6">NRRL 64651</strain>
    </source>
</reference>